<protein>
    <submittedName>
        <fullName evidence="4">Uncharacterized protein</fullName>
    </submittedName>
</protein>
<keyword evidence="2 3" id="KW-0040">ANK repeat</keyword>
<keyword evidence="5" id="KW-1185">Reference proteome</keyword>
<dbReference type="VEuPathDB" id="TrichDB:TVAG_331200"/>
<evidence type="ECO:0000256" key="1">
    <source>
        <dbReference type="ARBA" id="ARBA00022737"/>
    </source>
</evidence>
<dbReference type="Gene3D" id="1.25.40.20">
    <property type="entry name" value="Ankyrin repeat-containing domain"/>
    <property type="match status" value="1"/>
</dbReference>
<feature type="repeat" description="ANK" evidence="3">
    <location>
        <begin position="44"/>
        <end position="76"/>
    </location>
</feature>
<proteinExistence type="predicted"/>
<dbReference type="eggNOG" id="KOG4177">
    <property type="taxonomic scope" value="Eukaryota"/>
</dbReference>
<evidence type="ECO:0000256" key="3">
    <source>
        <dbReference type="PROSITE-ProRule" id="PRU00023"/>
    </source>
</evidence>
<name>A2FC39_TRIV3</name>
<dbReference type="Pfam" id="PF12796">
    <property type="entry name" value="Ank_2"/>
    <property type="match status" value="1"/>
</dbReference>
<dbReference type="KEGG" id="tva:4755319"/>
<dbReference type="VEuPathDB" id="TrichDB:TVAGG3_0757190"/>
<dbReference type="RefSeq" id="XP_001310464.1">
    <property type="nucleotide sequence ID" value="XM_001310463.1"/>
</dbReference>
<feature type="repeat" description="ANK" evidence="3">
    <location>
        <begin position="76"/>
        <end position="108"/>
    </location>
</feature>
<dbReference type="OrthoDB" id="3246549at2759"/>
<dbReference type="SUPFAM" id="SSF48403">
    <property type="entry name" value="Ankyrin repeat"/>
    <property type="match status" value="1"/>
</dbReference>
<evidence type="ECO:0000256" key="2">
    <source>
        <dbReference type="ARBA" id="ARBA00023043"/>
    </source>
</evidence>
<dbReference type="PANTHER" id="PTHR24203:SF45">
    <property type="entry name" value="ANKYRIN REPEAT DOMAIN 6"/>
    <property type="match status" value="1"/>
</dbReference>
<dbReference type="InterPro" id="IPR002110">
    <property type="entry name" value="Ankyrin_rpt"/>
</dbReference>
<organism evidence="4 5">
    <name type="scientific">Trichomonas vaginalis (strain ATCC PRA-98 / G3)</name>
    <dbReference type="NCBI Taxonomy" id="412133"/>
    <lineage>
        <taxon>Eukaryota</taxon>
        <taxon>Metamonada</taxon>
        <taxon>Parabasalia</taxon>
        <taxon>Trichomonadida</taxon>
        <taxon>Trichomonadidae</taxon>
        <taxon>Trichomonas</taxon>
    </lineage>
</organism>
<dbReference type="STRING" id="5722.A2FC39"/>
<reference evidence="4" key="1">
    <citation type="submission" date="2006-10" db="EMBL/GenBank/DDBJ databases">
        <authorList>
            <person name="Amadeo P."/>
            <person name="Zhao Q."/>
            <person name="Wortman J."/>
            <person name="Fraser-Liggett C."/>
            <person name="Carlton J."/>
        </authorList>
    </citation>
    <scope>NUCLEOTIDE SEQUENCE</scope>
    <source>
        <strain evidence="4">G3</strain>
    </source>
</reference>
<dbReference type="InParanoid" id="A2FC39"/>
<dbReference type="Proteomes" id="UP000001542">
    <property type="component" value="Unassembled WGS sequence"/>
</dbReference>
<dbReference type="InterPro" id="IPR036770">
    <property type="entry name" value="Ankyrin_rpt-contain_sf"/>
</dbReference>
<accession>A2FC39</accession>
<sequence>MSIFKLGKLIMEENIDELRNMLNIHLLANFIMPITIQGSKFDLKYPTPLQLAAYYGKNKSVKFLLEEKANVNEKSRSYPPLHLSCLINDVESMRMLIDAGSNIDSSMFQCETPLQISVLTRSFDCVWELLKLGADVNRTNLDIIPVPLQLAIDLGFHEIVALLLQYNASQDGITLARCQKSDKIEKILEGEYKSDKYDPEKLKSKYGSGINLDAPEYQFPDIPEVNIEERYSSEEFKKELREKIKNGPPKGF</sequence>
<evidence type="ECO:0000313" key="4">
    <source>
        <dbReference type="EMBL" id="EAX97534.1"/>
    </source>
</evidence>
<reference evidence="4" key="2">
    <citation type="journal article" date="2007" name="Science">
        <title>Draft genome sequence of the sexually transmitted pathogen Trichomonas vaginalis.</title>
        <authorList>
            <person name="Carlton J.M."/>
            <person name="Hirt R.P."/>
            <person name="Silva J.C."/>
            <person name="Delcher A.L."/>
            <person name="Schatz M."/>
            <person name="Zhao Q."/>
            <person name="Wortman J.R."/>
            <person name="Bidwell S.L."/>
            <person name="Alsmark U.C.M."/>
            <person name="Besteiro S."/>
            <person name="Sicheritz-Ponten T."/>
            <person name="Noel C.J."/>
            <person name="Dacks J.B."/>
            <person name="Foster P.G."/>
            <person name="Simillion C."/>
            <person name="Van de Peer Y."/>
            <person name="Miranda-Saavedra D."/>
            <person name="Barton G.J."/>
            <person name="Westrop G.D."/>
            <person name="Mueller S."/>
            <person name="Dessi D."/>
            <person name="Fiori P.L."/>
            <person name="Ren Q."/>
            <person name="Paulsen I."/>
            <person name="Zhang H."/>
            <person name="Bastida-Corcuera F.D."/>
            <person name="Simoes-Barbosa A."/>
            <person name="Brown M.T."/>
            <person name="Hayes R.D."/>
            <person name="Mukherjee M."/>
            <person name="Okumura C.Y."/>
            <person name="Schneider R."/>
            <person name="Smith A.J."/>
            <person name="Vanacova S."/>
            <person name="Villalvazo M."/>
            <person name="Haas B.J."/>
            <person name="Pertea M."/>
            <person name="Feldblyum T.V."/>
            <person name="Utterback T.R."/>
            <person name="Shu C.L."/>
            <person name="Osoegawa K."/>
            <person name="de Jong P.J."/>
            <person name="Hrdy I."/>
            <person name="Horvathova L."/>
            <person name="Zubacova Z."/>
            <person name="Dolezal P."/>
            <person name="Malik S.B."/>
            <person name="Logsdon J.M. Jr."/>
            <person name="Henze K."/>
            <person name="Gupta A."/>
            <person name="Wang C.C."/>
            <person name="Dunne R.L."/>
            <person name="Upcroft J.A."/>
            <person name="Upcroft P."/>
            <person name="White O."/>
            <person name="Salzberg S.L."/>
            <person name="Tang P."/>
            <person name="Chiu C.-H."/>
            <person name="Lee Y.-S."/>
            <person name="Embley T.M."/>
            <person name="Coombs G.H."/>
            <person name="Mottram J.C."/>
            <person name="Tachezy J."/>
            <person name="Fraser-Liggett C.M."/>
            <person name="Johnson P.J."/>
        </authorList>
    </citation>
    <scope>NUCLEOTIDE SEQUENCE [LARGE SCALE GENOMIC DNA]</scope>
    <source>
        <strain evidence="4">G3</strain>
    </source>
</reference>
<gene>
    <name evidence="4" type="ORF">TVAG_331200</name>
</gene>
<keyword evidence="1" id="KW-0677">Repeat</keyword>
<dbReference type="SMR" id="A2FC39"/>
<dbReference type="EMBL" id="DS113711">
    <property type="protein sequence ID" value="EAX97534.1"/>
    <property type="molecule type" value="Genomic_DNA"/>
</dbReference>
<dbReference type="AlphaFoldDB" id="A2FC39"/>
<dbReference type="PROSITE" id="PS50088">
    <property type="entry name" value="ANK_REPEAT"/>
    <property type="match status" value="2"/>
</dbReference>
<dbReference type="PROSITE" id="PS50297">
    <property type="entry name" value="ANK_REP_REGION"/>
    <property type="match status" value="2"/>
</dbReference>
<evidence type="ECO:0000313" key="5">
    <source>
        <dbReference type="Proteomes" id="UP000001542"/>
    </source>
</evidence>
<dbReference type="SMART" id="SM00248">
    <property type="entry name" value="ANK"/>
    <property type="match status" value="4"/>
</dbReference>
<dbReference type="PANTHER" id="PTHR24203">
    <property type="entry name" value="ANKYRIN REPEAT FAMILY PROTEIN"/>
    <property type="match status" value="1"/>
</dbReference>